<dbReference type="Proteomes" id="UP000830198">
    <property type="component" value="Chromosome"/>
</dbReference>
<evidence type="ECO:0000259" key="1">
    <source>
        <dbReference type="Pfam" id="PF12728"/>
    </source>
</evidence>
<feature type="domain" description="Helix-turn-helix" evidence="1">
    <location>
        <begin position="82"/>
        <end position="125"/>
    </location>
</feature>
<organism evidence="2 3">
    <name type="scientific">Chitinophaga filiformis</name>
    <name type="common">Myxococcus filiformis</name>
    <name type="synonym">Flexibacter filiformis</name>
    <dbReference type="NCBI Taxonomy" id="104663"/>
    <lineage>
        <taxon>Bacteria</taxon>
        <taxon>Pseudomonadati</taxon>
        <taxon>Bacteroidota</taxon>
        <taxon>Chitinophagia</taxon>
        <taxon>Chitinophagales</taxon>
        <taxon>Chitinophagaceae</taxon>
        <taxon>Chitinophaga</taxon>
    </lineage>
</organism>
<protein>
    <submittedName>
        <fullName evidence="2">Helix-turn-helix domain-containing protein</fullName>
    </submittedName>
</protein>
<dbReference type="EMBL" id="CP095855">
    <property type="protein sequence ID" value="UPK70073.1"/>
    <property type="molecule type" value="Genomic_DNA"/>
</dbReference>
<keyword evidence="3" id="KW-1185">Reference proteome</keyword>
<accession>A0ABY4I4K6</accession>
<dbReference type="RefSeq" id="WP_247812326.1">
    <property type="nucleotide sequence ID" value="NZ_CP095855.1"/>
</dbReference>
<name>A0ABY4I4K6_CHIFI</name>
<gene>
    <name evidence="2" type="ORF">MYF79_02050</name>
</gene>
<evidence type="ECO:0000313" key="2">
    <source>
        <dbReference type="EMBL" id="UPK70073.1"/>
    </source>
</evidence>
<dbReference type="InterPro" id="IPR041657">
    <property type="entry name" value="HTH_17"/>
</dbReference>
<dbReference type="InterPro" id="IPR010093">
    <property type="entry name" value="SinI_DNA-bd"/>
</dbReference>
<dbReference type="NCBIfam" id="TIGR01764">
    <property type="entry name" value="excise"/>
    <property type="match status" value="1"/>
</dbReference>
<reference evidence="2 3" key="1">
    <citation type="submission" date="2022-04" db="EMBL/GenBank/DDBJ databases">
        <title>The arsenic-methylating capacity of Chitinophaga filiformis YT5 during chitin decomposition.</title>
        <authorList>
            <person name="Chen G."/>
            <person name="Liang Y."/>
        </authorList>
    </citation>
    <scope>NUCLEOTIDE SEQUENCE [LARGE SCALE GENOMIC DNA]</scope>
    <source>
        <strain evidence="2 3">YT5</strain>
    </source>
</reference>
<proteinExistence type="predicted"/>
<sequence>MEALLEKISKKDQKIARELRNKAALAHFEISQTDSNIIPVQVGGHILEIPRSAIVLFFKILDNMGKRDTFAVYFSDNKEDISTQQAAEILGVSRPHLVSLLEKGDIPYKKVGTHRRIQLKDIVAYDKKVRKNRSKQLKFLVKQAQELNLY</sequence>
<dbReference type="Pfam" id="PF12728">
    <property type="entry name" value="HTH_17"/>
    <property type="match status" value="1"/>
</dbReference>
<evidence type="ECO:0000313" key="3">
    <source>
        <dbReference type="Proteomes" id="UP000830198"/>
    </source>
</evidence>